<protein>
    <submittedName>
        <fullName evidence="2">Uncharacterized protein</fullName>
    </submittedName>
</protein>
<sequence length="117" mass="13062">MKTTNTALTLDIQAQTESKPAQVLPIQSLAAKKDQKRMKSLIAQLKLLAEDKDGDIAPLTKEELIDRFRTYSESPKKPTDRVMYLDHQTGKVTSMTKAEADRRDSGEVAEVVSISRT</sequence>
<evidence type="ECO:0000256" key="1">
    <source>
        <dbReference type="SAM" id="MobiDB-lite"/>
    </source>
</evidence>
<evidence type="ECO:0000313" key="2">
    <source>
        <dbReference type="EMBL" id="CAB5221492.1"/>
    </source>
</evidence>
<accession>A0A6J7WXN8</accession>
<name>A0A6J7WXN8_9CAUD</name>
<dbReference type="EMBL" id="LR798292">
    <property type="protein sequence ID" value="CAB5221492.1"/>
    <property type="molecule type" value="Genomic_DNA"/>
</dbReference>
<proteinExistence type="predicted"/>
<organism evidence="2">
    <name type="scientific">uncultured Caudovirales phage</name>
    <dbReference type="NCBI Taxonomy" id="2100421"/>
    <lineage>
        <taxon>Viruses</taxon>
        <taxon>Duplodnaviria</taxon>
        <taxon>Heunggongvirae</taxon>
        <taxon>Uroviricota</taxon>
        <taxon>Caudoviricetes</taxon>
        <taxon>Peduoviridae</taxon>
        <taxon>Maltschvirus</taxon>
        <taxon>Maltschvirus maltsch</taxon>
    </lineage>
</organism>
<feature type="region of interest" description="Disordered" evidence="1">
    <location>
        <begin position="89"/>
        <end position="117"/>
    </location>
</feature>
<gene>
    <name evidence="2" type="ORF">UFOVP244_178</name>
</gene>
<reference evidence="2" key="1">
    <citation type="submission" date="2020-05" db="EMBL/GenBank/DDBJ databases">
        <authorList>
            <person name="Chiriac C."/>
            <person name="Salcher M."/>
            <person name="Ghai R."/>
            <person name="Kavagutti S V."/>
        </authorList>
    </citation>
    <scope>NUCLEOTIDE SEQUENCE</scope>
</reference>